<keyword evidence="7" id="KW-1185">Reference proteome</keyword>
<dbReference type="SUPFAM" id="SSF53822">
    <property type="entry name" value="Periplasmic binding protein-like I"/>
    <property type="match status" value="1"/>
</dbReference>
<comment type="similarity">
    <text evidence="2">Belongs to the bacterial solute-binding protein 2 family.</text>
</comment>
<dbReference type="EMBL" id="LRVM01000001">
    <property type="protein sequence ID" value="KXL54252.1"/>
    <property type="molecule type" value="Genomic_DNA"/>
</dbReference>
<evidence type="ECO:0000256" key="1">
    <source>
        <dbReference type="ARBA" id="ARBA00004196"/>
    </source>
</evidence>
<organism evidence="6 7">
    <name type="scientific">Anaerotignum neopropionicum</name>
    <dbReference type="NCBI Taxonomy" id="36847"/>
    <lineage>
        <taxon>Bacteria</taxon>
        <taxon>Bacillati</taxon>
        <taxon>Bacillota</taxon>
        <taxon>Clostridia</taxon>
        <taxon>Lachnospirales</taxon>
        <taxon>Anaerotignaceae</taxon>
        <taxon>Anaerotignum</taxon>
    </lineage>
</organism>
<comment type="caution">
    <text evidence="6">The sequence shown here is derived from an EMBL/GenBank/DDBJ whole genome shotgun (WGS) entry which is preliminary data.</text>
</comment>
<evidence type="ECO:0000313" key="6">
    <source>
        <dbReference type="EMBL" id="KXL54377.1"/>
    </source>
</evidence>
<evidence type="ECO:0000256" key="3">
    <source>
        <dbReference type="SAM" id="SignalP"/>
    </source>
</evidence>
<feature type="chain" id="PRO_5038211894" evidence="3">
    <location>
        <begin position="19"/>
        <end position="365"/>
    </location>
</feature>
<comment type="subcellular location">
    <subcellularLocation>
        <location evidence="1">Cell envelope</location>
    </subcellularLocation>
</comment>
<dbReference type="Proteomes" id="UP000070539">
    <property type="component" value="Unassembled WGS sequence"/>
</dbReference>
<dbReference type="PROSITE" id="PS51257">
    <property type="entry name" value="PROKAR_LIPOPROTEIN"/>
    <property type="match status" value="1"/>
</dbReference>
<dbReference type="InterPro" id="IPR050555">
    <property type="entry name" value="Bact_Solute-Bind_Prot2"/>
</dbReference>
<dbReference type="InterPro" id="IPR025997">
    <property type="entry name" value="SBP_2_dom"/>
</dbReference>
<gene>
    <name evidence="6" type="primary">lsrB_2</name>
    <name evidence="5" type="synonym">lsrB_1</name>
    <name evidence="5" type="ORF">CLNEO_03540</name>
    <name evidence="6" type="ORF">CLNEO_04830</name>
</gene>
<evidence type="ECO:0000256" key="2">
    <source>
        <dbReference type="ARBA" id="ARBA00007639"/>
    </source>
</evidence>
<dbReference type="PATRIC" id="fig|36847.3.peg.440"/>
<evidence type="ECO:0000313" key="7">
    <source>
        <dbReference type="Proteomes" id="UP000070539"/>
    </source>
</evidence>
<dbReference type="GO" id="GO:0030246">
    <property type="term" value="F:carbohydrate binding"/>
    <property type="evidence" value="ECO:0007669"/>
    <property type="project" value="TreeGrafter"/>
</dbReference>
<dbReference type="PANTHER" id="PTHR30036:SF7">
    <property type="entry name" value="ABC TRANSPORTER PERIPLASMIC-BINDING PROTEIN YPHF"/>
    <property type="match status" value="1"/>
</dbReference>
<keyword evidence="3" id="KW-0732">Signal</keyword>
<proteinExistence type="inferred from homology"/>
<dbReference type="STRING" id="36847.CLNEO_03540"/>
<reference evidence="6 7" key="1">
    <citation type="submission" date="2016-01" db="EMBL/GenBank/DDBJ databases">
        <title>Genome sequence of Clostridium neopropionicum X4, DSM-3847.</title>
        <authorList>
            <person name="Poehlein A."/>
            <person name="Beck M.H."/>
            <person name="Bengelsdorf F.R."/>
            <person name="Daniel R."/>
            <person name="Duerre P."/>
        </authorList>
    </citation>
    <scope>NUCLEOTIDE SEQUENCE [LARGE SCALE GENOMIC DNA]</scope>
    <source>
        <strain evidence="6 7">DSM-3847</strain>
    </source>
</reference>
<evidence type="ECO:0000313" key="5">
    <source>
        <dbReference type="EMBL" id="KXL54252.1"/>
    </source>
</evidence>
<dbReference type="GO" id="GO:0030288">
    <property type="term" value="C:outer membrane-bounded periplasmic space"/>
    <property type="evidence" value="ECO:0007669"/>
    <property type="project" value="TreeGrafter"/>
</dbReference>
<evidence type="ECO:0000259" key="4">
    <source>
        <dbReference type="Pfam" id="PF13407"/>
    </source>
</evidence>
<dbReference type="OrthoDB" id="9795981at2"/>
<name>A0A136WIS0_9FIRM</name>
<accession>A0A136WIS0</accession>
<dbReference type="EMBL" id="LRVM01000001">
    <property type="protein sequence ID" value="KXL54377.1"/>
    <property type="molecule type" value="Genomic_DNA"/>
</dbReference>
<protein>
    <submittedName>
        <fullName evidence="6">Autoinducer 2-binding protein LsrB</fullName>
    </submittedName>
</protein>
<dbReference type="AlphaFoldDB" id="A0A136WIS0"/>
<feature type="signal peptide" evidence="3">
    <location>
        <begin position="1"/>
        <end position="18"/>
    </location>
</feature>
<dbReference type="InterPro" id="IPR028082">
    <property type="entry name" value="Peripla_BP_I"/>
</dbReference>
<sequence>MRKFLVVLLSLAMAVSMAGCGGAAKKADESAPVSSEGAAVADASDISVAFIPKLTGNSFFESANVGAQDMAKQVGFECVYTGNPEASVANQVQVINSAVQQGFNAVAISSVTPDGLNNALKAARDAGVKIVCWDSDVQNDMRSLHVAQGTPEQLGQMLVEMVVQQLPDDKKDSIKYCWHYSSATVTDQNSWQVAGEAYIKEKYPNWVNVAPDNYYSDQDAEKAVSVGESILKTHTDIDAIICNDSTALPGQAQAVENLGMVGKVIVTGFCTPNGMRDFCKNGTVPVFGLWDCKVQGAMGAYLGYWLAAGNTFKVGDKIDIPGIGQVEVMPNTVLDPNAYTADDSGVVLLPERTVFTKDNIDDYNF</sequence>
<dbReference type="RefSeq" id="WP_066083873.1">
    <property type="nucleotide sequence ID" value="NZ_LRVM01000001.1"/>
</dbReference>
<dbReference type="Pfam" id="PF13407">
    <property type="entry name" value="Peripla_BP_4"/>
    <property type="match status" value="1"/>
</dbReference>
<dbReference type="PANTHER" id="PTHR30036">
    <property type="entry name" value="D-XYLOSE-BINDING PERIPLASMIC PROTEIN"/>
    <property type="match status" value="1"/>
</dbReference>
<dbReference type="Gene3D" id="3.40.50.2300">
    <property type="match status" value="2"/>
</dbReference>
<feature type="domain" description="Periplasmic binding protein" evidence="4">
    <location>
        <begin position="48"/>
        <end position="310"/>
    </location>
</feature>